<reference evidence="2" key="1">
    <citation type="submission" date="2019-04" db="EMBL/GenBank/DDBJ databases">
        <title>An insight into the mialome of Ixodes scapularis.</title>
        <authorList>
            <person name="Ribeiro J.M."/>
            <person name="Mather T.N."/>
            <person name="Karim S."/>
        </authorList>
    </citation>
    <scope>NUCLEOTIDE SEQUENCE</scope>
</reference>
<evidence type="ECO:0000256" key="1">
    <source>
        <dbReference type="SAM" id="SignalP"/>
    </source>
</evidence>
<dbReference type="EMBL" id="GHJT01000823">
    <property type="protein sequence ID" value="MOY34794.1"/>
    <property type="molecule type" value="Transcribed_RNA"/>
</dbReference>
<dbReference type="AlphaFoldDB" id="A0A4D5RD61"/>
<proteinExistence type="predicted"/>
<sequence length="85" mass="9298">MRIWTVLLSFRFMTAFVSTALGFQGHSRYSLSDGDFSNIDLALLPRRFLTAGCGGRFVSGSVVTPTICVRNIHWVLSPSVVCGTV</sequence>
<name>A0A4D5RD61_IXOSC</name>
<keyword evidence="1" id="KW-0732">Signal</keyword>
<evidence type="ECO:0000313" key="2">
    <source>
        <dbReference type="EMBL" id="MOY34794.1"/>
    </source>
</evidence>
<accession>A0A4D5RD61</accession>
<feature type="chain" id="PRO_5020038488" evidence="1">
    <location>
        <begin position="20"/>
        <end position="85"/>
    </location>
</feature>
<organism evidence="2">
    <name type="scientific">Ixodes scapularis</name>
    <name type="common">Black-legged tick</name>
    <name type="synonym">Deer tick</name>
    <dbReference type="NCBI Taxonomy" id="6945"/>
    <lineage>
        <taxon>Eukaryota</taxon>
        <taxon>Metazoa</taxon>
        <taxon>Ecdysozoa</taxon>
        <taxon>Arthropoda</taxon>
        <taxon>Chelicerata</taxon>
        <taxon>Arachnida</taxon>
        <taxon>Acari</taxon>
        <taxon>Parasitiformes</taxon>
        <taxon>Ixodida</taxon>
        <taxon>Ixodoidea</taxon>
        <taxon>Ixodidae</taxon>
        <taxon>Ixodinae</taxon>
        <taxon>Ixodes</taxon>
    </lineage>
</organism>
<feature type="signal peptide" evidence="1">
    <location>
        <begin position="1"/>
        <end position="19"/>
    </location>
</feature>
<protein>
    <submittedName>
        <fullName evidence="2">Putative secreted protein</fullName>
    </submittedName>
</protein>